<dbReference type="AlphaFoldDB" id="A0A9P4NG74"/>
<feature type="repeat" description="ANK" evidence="3">
    <location>
        <begin position="139"/>
        <end position="171"/>
    </location>
</feature>
<dbReference type="PANTHER" id="PTHR24193">
    <property type="entry name" value="ANKYRIN REPEAT PROTEIN"/>
    <property type="match status" value="1"/>
</dbReference>
<dbReference type="GO" id="GO:0000976">
    <property type="term" value="F:transcription cis-regulatory region binding"/>
    <property type="evidence" value="ECO:0007669"/>
    <property type="project" value="TreeGrafter"/>
</dbReference>
<dbReference type="GO" id="GO:0005634">
    <property type="term" value="C:nucleus"/>
    <property type="evidence" value="ECO:0007669"/>
    <property type="project" value="TreeGrafter"/>
</dbReference>
<dbReference type="SUPFAM" id="SSF48403">
    <property type="entry name" value="Ankyrin repeat"/>
    <property type="match status" value="1"/>
</dbReference>
<keyword evidence="5" id="KW-1185">Reference proteome</keyword>
<dbReference type="GO" id="GO:0045944">
    <property type="term" value="P:positive regulation of transcription by RNA polymerase II"/>
    <property type="evidence" value="ECO:0007669"/>
    <property type="project" value="TreeGrafter"/>
</dbReference>
<evidence type="ECO:0000256" key="3">
    <source>
        <dbReference type="PROSITE-ProRule" id="PRU00023"/>
    </source>
</evidence>
<protein>
    <submittedName>
        <fullName evidence="4">Ankyrin</fullName>
    </submittedName>
</protein>
<reference evidence="4" key="1">
    <citation type="journal article" date="2020" name="Stud. Mycol.">
        <title>101 Dothideomycetes genomes: a test case for predicting lifestyles and emergence of pathogens.</title>
        <authorList>
            <person name="Haridas S."/>
            <person name="Albert R."/>
            <person name="Binder M."/>
            <person name="Bloem J."/>
            <person name="Labutti K."/>
            <person name="Salamov A."/>
            <person name="Andreopoulos B."/>
            <person name="Baker S."/>
            <person name="Barry K."/>
            <person name="Bills G."/>
            <person name="Bluhm B."/>
            <person name="Cannon C."/>
            <person name="Castanera R."/>
            <person name="Culley D."/>
            <person name="Daum C."/>
            <person name="Ezra D."/>
            <person name="Gonzalez J."/>
            <person name="Henrissat B."/>
            <person name="Kuo A."/>
            <person name="Liang C."/>
            <person name="Lipzen A."/>
            <person name="Lutzoni F."/>
            <person name="Magnuson J."/>
            <person name="Mondo S."/>
            <person name="Nolan M."/>
            <person name="Ohm R."/>
            <person name="Pangilinan J."/>
            <person name="Park H.-J."/>
            <person name="Ramirez L."/>
            <person name="Alfaro M."/>
            <person name="Sun H."/>
            <person name="Tritt A."/>
            <person name="Yoshinaga Y."/>
            <person name="Zwiers L.-H."/>
            <person name="Turgeon B."/>
            <person name="Goodwin S."/>
            <person name="Spatafora J."/>
            <person name="Crous P."/>
            <person name="Grigoriev I."/>
        </authorList>
    </citation>
    <scope>NUCLEOTIDE SEQUENCE</scope>
    <source>
        <strain evidence="4">CBS 130266</strain>
    </source>
</reference>
<dbReference type="PROSITE" id="PS50297">
    <property type="entry name" value="ANK_REP_REGION"/>
    <property type="match status" value="1"/>
</dbReference>
<keyword evidence="1" id="KW-0677">Repeat</keyword>
<dbReference type="InterPro" id="IPR050663">
    <property type="entry name" value="Ankyrin-SOCS_Box"/>
</dbReference>
<evidence type="ECO:0000256" key="2">
    <source>
        <dbReference type="ARBA" id="ARBA00023043"/>
    </source>
</evidence>
<proteinExistence type="predicted"/>
<dbReference type="Proteomes" id="UP000800235">
    <property type="component" value="Unassembled WGS sequence"/>
</dbReference>
<dbReference type="InterPro" id="IPR036770">
    <property type="entry name" value="Ankyrin_rpt-contain_sf"/>
</dbReference>
<dbReference type="InterPro" id="IPR002110">
    <property type="entry name" value="Ankyrin_rpt"/>
</dbReference>
<evidence type="ECO:0000256" key="1">
    <source>
        <dbReference type="ARBA" id="ARBA00022737"/>
    </source>
</evidence>
<organism evidence="4 5">
    <name type="scientific">Tothia fuscella</name>
    <dbReference type="NCBI Taxonomy" id="1048955"/>
    <lineage>
        <taxon>Eukaryota</taxon>
        <taxon>Fungi</taxon>
        <taxon>Dikarya</taxon>
        <taxon>Ascomycota</taxon>
        <taxon>Pezizomycotina</taxon>
        <taxon>Dothideomycetes</taxon>
        <taxon>Pleosporomycetidae</taxon>
        <taxon>Venturiales</taxon>
        <taxon>Cylindrosympodiaceae</taxon>
        <taxon>Tothia</taxon>
    </lineage>
</organism>
<dbReference type="OrthoDB" id="427518at2759"/>
<accession>A0A9P4NG74</accession>
<dbReference type="Gene3D" id="1.25.40.20">
    <property type="entry name" value="Ankyrin repeat-containing domain"/>
    <property type="match status" value="1"/>
</dbReference>
<dbReference type="Pfam" id="PF13637">
    <property type="entry name" value="Ank_4"/>
    <property type="match status" value="1"/>
</dbReference>
<dbReference type="PROSITE" id="PS50088">
    <property type="entry name" value="ANK_REPEAT"/>
    <property type="match status" value="2"/>
</dbReference>
<comment type="caution">
    <text evidence="4">The sequence shown here is derived from an EMBL/GenBank/DDBJ whole genome shotgun (WGS) entry which is preliminary data.</text>
</comment>
<dbReference type="SMART" id="SM00248">
    <property type="entry name" value="ANK"/>
    <property type="match status" value="2"/>
</dbReference>
<name>A0A9P4NG74_9PEZI</name>
<gene>
    <name evidence="4" type="ORF">EJ08DRAFT_598371</name>
</gene>
<keyword evidence="2 3" id="KW-0040">ANK repeat</keyword>
<evidence type="ECO:0000313" key="5">
    <source>
        <dbReference type="Proteomes" id="UP000800235"/>
    </source>
</evidence>
<dbReference type="PANTHER" id="PTHR24193:SF121">
    <property type="entry name" value="ADA2A-CONTAINING COMPLEX COMPONENT 3, ISOFORM D"/>
    <property type="match status" value="1"/>
</dbReference>
<dbReference type="EMBL" id="MU007110">
    <property type="protein sequence ID" value="KAF2420337.1"/>
    <property type="molecule type" value="Genomic_DNA"/>
</dbReference>
<evidence type="ECO:0000313" key="4">
    <source>
        <dbReference type="EMBL" id="KAF2420337.1"/>
    </source>
</evidence>
<feature type="repeat" description="ANK" evidence="3">
    <location>
        <begin position="59"/>
        <end position="87"/>
    </location>
</feature>
<sequence>MGGTFIRWISQLRGLYGCRCTFIFCIIFPADLERGYTCTVPYLEWFLDHGADVNQADDRSTTALNIAAFDANIDSLKVLINRGANLECGALQSCTRNPNTPFTQWKEVMDFLLSSGSDINAGEPPPTREGGMYAGRRRDYGTVLHEATKYRTLTHVRYLLNRGADPRIESKWGRLARDWAKDRQRSKFIAVLDEATDSFIG</sequence>